<feature type="domain" description="DUF6532" evidence="3">
    <location>
        <begin position="12"/>
        <end position="183"/>
    </location>
</feature>
<feature type="transmembrane region" description="Helical" evidence="2">
    <location>
        <begin position="527"/>
        <end position="559"/>
    </location>
</feature>
<feature type="region of interest" description="Disordered" evidence="1">
    <location>
        <begin position="252"/>
        <end position="275"/>
    </location>
</feature>
<evidence type="ECO:0000256" key="1">
    <source>
        <dbReference type="SAM" id="MobiDB-lite"/>
    </source>
</evidence>
<gene>
    <name evidence="4" type="ORF">RSOLAG22IIIB_07511</name>
</gene>
<keyword evidence="2" id="KW-0812">Transmembrane</keyword>
<dbReference type="AlphaFoldDB" id="A0A0K6FNI4"/>
<organism evidence="4 5">
    <name type="scientific">Rhizoctonia solani</name>
    <dbReference type="NCBI Taxonomy" id="456999"/>
    <lineage>
        <taxon>Eukaryota</taxon>
        <taxon>Fungi</taxon>
        <taxon>Dikarya</taxon>
        <taxon>Basidiomycota</taxon>
        <taxon>Agaricomycotina</taxon>
        <taxon>Agaricomycetes</taxon>
        <taxon>Cantharellales</taxon>
        <taxon>Ceratobasidiaceae</taxon>
        <taxon>Rhizoctonia</taxon>
    </lineage>
</organism>
<evidence type="ECO:0000259" key="3">
    <source>
        <dbReference type="Pfam" id="PF20149"/>
    </source>
</evidence>
<keyword evidence="5" id="KW-1185">Reference proteome</keyword>
<keyword evidence="2" id="KW-1133">Transmembrane helix</keyword>
<name>A0A0K6FNI4_9AGAM</name>
<keyword evidence="2" id="KW-0472">Membrane</keyword>
<dbReference type="Proteomes" id="UP000044841">
    <property type="component" value="Unassembled WGS sequence"/>
</dbReference>
<dbReference type="InterPro" id="IPR045341">
    <property type="entry name" value="DUF6532"/>
</dbReference>
<dbReference type="EMBL" id="CYGV01000180">
    <property type="protein sequence ID" value="CUA67662.1"/>
    <property type="molecule type" value="Genomic_DNA"/>
</dbReference>
<accession>A0A0K6FNI4</accession>
<evidence type="ECO:0000313" key="4">
    <source>
        <dbReference type="EMBL" id="CUA67662.1"/>
    </source>
</evidence>
<evidence type="ECO:0000256" key="2">
    <source>
        <dbReference type="SAM" id="Phobius"/>
    </source>
</evidence>
<reference evidence="4 5" key="1">
    <citation type="submission" date="2015-07" db="EMBL/GenBank/DDBJ databases">
        <authorList>
            <person name="Noorani M."/>
        </authorList>
    </citation>
    <scope>NUCLEOTIDE SEQUENCE [LARGE SCALE GENOMIC DNA]</scope>
    <source>
        <strain evidence="4">BBA 69670</strain>
    </source>
</reference>
<dbReference type="Pfam" id="PF20149">
    <property type="entry name" value="DUF6532"/>
    <property type="match status" value="1"/>
</dbReference>
<proteinExistence type="predicted"/>
<evidence type="ECO:0000313" key="5">
    <source>
        <dbReference type="Proteomes" id="UP000044841"/>
    </source>
</evidence>
<feature type="region of interest" description="Disordered" evidence="1">
    <location>
        <begin position="600"/>
        <end position="621"/>
    </location>
</feature>
<protein>
    <recommendedName>
        <fullName evidence="3">DUF6532 domain-containing protein</fullName>
    </recommendedName>
</protein>
<sequence>MVVSGMYETDIDTVDQRRLEAWEIGLKKFNKTKERYPLSMAHIHCMNDCLLTWRSHAKSYVQGVAAAEYFPKNQEMTPAELEVHIKMLKASGLHTKPGSDPGHGSFQHSLIQTCMDEMLFRHKRDIGVQFADLFQEPTVQLICFFCAVLQSIVEEREDGKTGSGELDFEAQRKAYNTHLASHAVWLIKSEPRWKLIQKQLFVRTFKQSGAHESAIPTSEKSVFREEDLQPDDPNQAELEAWEWELAELKDRPRTAEQRWGGLSDGDMSDRDNRYNDNEQDRIMTMVEIATGTKTKTKTMGKVETMTVNKTKTVIWTAITTTTATATATTTKTATKTATATPTTTATTTVTPTTTIAVTMTATATGITTRTATAATAGTTTVITTSTKTRSMTVNRTVATTFVKAGMWIITSDAKDITTILMGCGIWGVVKLTKILTEQTKILTAMEIAIAIVSESTLKEAATILPEPPTLAQTLVIATNLKTMVSKKPTSATTVTGNSHPATNPLPSWFTLQIMLVAAIALKDSQEYGIIAIILVDLLALTVPFSTAIVGPSIIVLVVTMETTMILKGMPTRVQYGKTAASAGAPAPTIEHTRQEIKSNRIALPGPCAPTGHRSARRGRGVRSLGLHAPTRLSTHDWVYATSVRSNRPRALV</sequence>